<geneLocation type="plasmid" evidence="2 3">
    <name>pSTRVI02</name>
</geneLocation>
<keyword evidence="2" id="KW-0614">Plasmid</keyword>
<keyword evidence="3" id="KW-1185">Reference proteome</keyword>
<organism evidence="2 3">
    <name type="scientific">Streptomyces violaceusniger (strain Tu 4113)</name>
    <dbReference type="NCBI Taxonomy" id="653045"/>
    <lineage>
        <taxon>Bacteria</taxon>
        <taxon>Bacillati</taxon>
        <taxon>Actinomycetota</taxon>
        <taxon>Actinomycetes</taxon>
        <taxon>Kitasatosporales</taxon>
        <taxon>Streptomycetaceae</taxon>
        <taxon>Streptomyces</taxon>
        <taxon>Streptomyces violaceusniger group</taxon>
    </lineage>
</organism>
<evidence type="ECO:0000313" key="3">
    <source>
        <dbReference type="Proteomes" id="UP000008703"/>
    </source>
</evidence>
<feature type="transmembrane region" description="Helical" evidence="1">
    <location>
        <begin position="12"/>
        <end position="33"/>
    </location>
</feature>
<evidence type="ECO:0000256" key="1">
    <source>
        <dbReference type="SAM" id="Phobius"/>
    </source>
</evidence>
<protein>
    <submittedName>
        <fullName evidence="2">Uncharacterized protein</fullName>
    </submittedName>
</protein>
<dbReference type="HOGENOM" id="CLU_2620699_0_0_11"/>
<dbReference type="RefSeq" id="WP_014043836.1">
    <property type="nucleotide sequence ID" value="NC_015952.1"/>
</dbReference>
<keyword evidence="1" id="KW-0472">Membrane</keyword>
<name>G2PHV0_STRV4</name>
<accession>G2PHV0</accession>
<evidence type="ECO:0000313" key="2">
    <source>
        <dbReference type="EMBL" id="AEM88901.1"/>
    </source>
</evidence>
<keyword evidence="1" id="KW-1133">Transmembrane helix</keyword>
<proteinExistence type="predicted"/>
<dbReference type="KEGG" id="svl:Strvi_0125"/>
<keyword evidence="1" id="KW-0812">Transmembrane</keyword>
<feature type="transmembrane region" description="Helical" evidence="1">
    <location>
        <begin position="39"/>
        <end position="56"/>
    </location>
</feature>
<sequence>MSPDRAFRSLSMVMSAAVAVLLYGVVMVVVGLITGGRPLPSSYLVAAAVGAGVGYWKSARILARRRPTRPAPQEEPRT</sequence>
<dbReference type="Proteomes" id="UP000008703">
    <property type="component" value="Plasmid pSTRVI02"/>
</dbReference>
<dbReference type="EMBL" id="CP002996">
    <property type="protein sequence ID" value="AEM88901.1"/>
    <property type="molecule type" value="Genomic_DNA"/>
</dbReference>
<dbReference type="AlphaFoldDB" id="G2PHV0"/>
<gene>
    <name evidence="2" type="ORF">Strvi_0125</name>
</gene>
<reference evidence="2" key="1">
    <citation type="submission" date="2011-08" db="EMBL/GenBank/DDBJ databases">
        <title>Complete sequence of plasmid 2 of Streptomyces violaceusniger Tu 4113.</title>
        <authorList>
            <consortium name="US DOE Joint Genome Institute"/>
            <person name="Lucas S."/>
            <person name="Han J."/>
            <person name="Lapidus A."/>
            <person name="Cheng J.-F."/>
            <person name="Goodwin L."/>
            <person name="Pitluck S."/>
            <person name="Peters L."/>
            <person name="Ivanova N."/>
            <person name="Daligault H."/>
            <person name="Detter J.C."/>
            <person name="Han C."/>
            <person name="Tapia R."/>
            <person name="Land M."/>
            <person name="Hauser L."/>
            <person name="Kyrpides N."/>
            <person name="Ivanova N."/>
            <person name="Pagani I."/>
            <person name="Hagen A."/>
            <person name="Katz L."/>
            <person name="Fiedler H.-P."/>
            <person name="Keasling J."/>
            <person name="Fortman J."/>
            <person name="Woyke T."/>
        </authorList>
    </citation>
    <scope>NUCLEOTIDE SEQUENCE [LARGE SCALE GENOMIC DNA]</scope>
    <source>
        <strain evidence="2">Tu 4113</strain>
        <plasmid evidence="2">pSTRVI02</plasmid>
    </source>
</reference>